<dbReference type="Ensembl" id="ENSORLT00000045457.1">
    <property type="protein sequence ID" value="ENSORLP00000026308.1"/>
    <property type="gene ID" value="ENSORLG00000024252.1"/>
</dbReference>
<dbReference type="GO" id="GO:0007189">
    <property type="term" value="P:adenylate cyclase-activating G protein-coupled receptor signaling pathway"/>
    <property type="evidence" value="ECO:0000318"/>
    <property type="project" value="GO_Central"/>
</dbReference>
<dbReference type="GO" id="GO:0005886">
    <property type="term" value="C:plasma membrane"/>
    <property type="evidence" value="ECO:0000318"/>
    <property type="project" value="GO_Central"/>
</dbReference>
<dbReference type="SUPFAM" id="SSF81321">
    <property type="entry name" value="Family A G protein-coupled receptor-like"/>
    <property type="match status" value="1"/>
</dbReference>
<dbReference type="Gene3D" id="1.20.1070.10">
    <property type="entry name" value="Rhodopsin 7-helix transmembrane proteins"/>
    <property type="match status" value="1"/>
</dbReference>
<dbReference type="InterPro" id="IPR017452">
    <property type="entry name" value="GPCR_Rhodpsn_7TM"/>
</dbReference>
<reference evidence="7" key="2">
    <citation type="submission" date="2025-08" db="UniProtKB">
        <authorList>
            <consortium name="Ensembl"/>
        </authorList>
    </citation>
    <scope>IDENTIFICATION</scope>
    <source>
        <strain evidence="7">Hd-rR</strain>
    </source>
</reference>
<feature type="transmembrane region" description="Helical" evidence="5">
    <location>
        <begin position="52"/>
        <end position="73"/>
    </location>
</feature>
<dbReference type="Proteomes" id="UP000001038">
    <property type="component" value="Chromosome 6"/>
</dbReference>
<evidence type="ECO:0000256" key="2">
    <source>
        <dbReference type="ARBA" id="ARBA00022692"/>
    </source>
</evidence>
<protein>
    <submittedName>
        <fullName evidence="7">Si:dkey-30c15.2</fullName>
    </submittedName>
</protein>
<feature type="transmembrane region" description="Helical" evidence="5">
    <location>
        <begin position="208"/>
        <end position="230"/>
    </location>
</feature>
<dbReference type="InterPro" id="IPR000276">
    <property type="entry name" value="GPCR_Rhodpsn"/>
</dbReference>
<proteinExistence type="predicted"/>
<dbReference type="PANTHER" id="PTHR23112:SF36">
    <property type="entry name" value="SI:DKEY-30C15.2 PROTEIN"/>
    <property type="match status" value="1"/>
</dbReference>
<dbReference type="PANTHER" id="PTHR23112">
    <property type="entry name" value="G PROTEIN-COUPLED RECEPTOR 157-RELATED"/>
    <property type="match status" value="1"/>
</dbReference>
<feature type="transmembrane region" description="Helical" evidence="5">
    <location>
        <begin position="264"/>
        <end position="287"/>
    </location>
</feature>
<feature type="transmembrane region" description="Helical" evidence="5">
    <location>
        <begin position="20"/>
        <end position="40"/>
    </location>
</feature>
<gene>
    <name evidence="7" type="primary">si:dkey-30c15.2</name>
</gene>
<evidence type="ECO:0000256" key="5">
    <source>
        <dbReference type="SAM" id="Phobius"/>
    </source>
</evidence>
<evidence type="ECO:0000256" key="1">
    <source>
        <dbReference type="ARBA" id="ARBA00004141"/>
    </source>
</evidence>
<feature type="transmembrane region" description="Helical" evidence="5">
    <location>
        <begin position="299"/>
        <end position="320"/>
    </location>
</feature>
<dbReference type="GeneID" id="101158692"/>
<accession>A0A3B3H339</accession>
<organism evidence="7 8">
    <name type="scientific">Oryzias latipes</name>
    <name type="common">Japanese rice fish</name>
    <name type="synonym">Japanese killifish</name>
    <dbReference type="NCBI Taxonomy" id="8090"/>
    <lineage>
        <taxon>Eukaryota</taxon>
        <taxon>Metazoa</taxon>
        <taxon>Chordata</taxon>
        <taxon>Craniata</taxon>
        <taxon>Vertebrata</taxon>
        <taxon>Euteleostomi</taxon>
        <taxon>Actinopterygii</taxon>
        <taxon>Neopterygii</taxon>
        <taxon>Teleostei</taxon>
        <taxon>Neoteleostei</taxon>
        <taxon>Acanthomorphata</taxon>
        <taxon>Ovalentaria</taxon>
        <taxon>Atherinomorphae</taxon>
        <taxon>Beloniformes</taxon>
        <taxon>Adrianichthyidae</taxon>
        <taxon>Oryziinae</taxon>
        <taxon>Oryzias</taxon>
    </lineage>
</organism>
<evidence type="ECO:0000256" key="4">
    <source>
        <dbReference type="ARBA" id="ARBA00023136"/>
    </source>
</evidence>
<reference evidence="7 8" key="1">
    <citation type="journal article" date="2007" name="Nature">
        <title>The medaka draft genome and insights into vertebrate genome evolution.</title>
        <authorList>
            <person name="Kasahara M."/>
            <person name="Naruse K."/>
            <person name="Sasaki S."/>
            <person name="Nakatani Y."/>
            <person name="Qu W."/>
            <person name="Ahsan B."/>
            <person name="Yamada T."/>
            <person name="Nagayasu Y."/>
            <person name="Doi K."/>
            <person name="Kasai Y."/>
            <person name="Jindo T."/>
            <person name="Kobayashi D."/>
            <person name="Shimada A."/>
            <person name="Toyoda A."/>
            <person name="Kuroki Y."/>
            <person name="Fujiyama A."/>
            <person name="Sasaki T."/>
            <person name="Shimizu A."/>
            <person name="Asakawa S."/>
            <person name="Shimizu N."/>
            <person name="Hashimoto S."/>
            <person name="Yang J."/>
            <person name="Lee Y."/>
            <person name="Matsushima K."/>
            <person name="Sugano S."/>
            <person name="Sakaizumi M."/>
            <person name="Narita T."/>
            <person name="Ohishi K."/>
            <person name="Haga S."/>
            <person name="Ohta F."/>
            <person name="Nomoto H."/>
            <person name="Nogata K."/>
            <person name="Morishita T."/>
            <person name="Endo T."/>
            <person name="Shin-I T."/>
            <person name="Takeda H."/>
            <person name="Morishita S."/>
            <person name="Kohara Y."/>
        </authorList>
    </citation>
    <scope>NUCLEOTIDE SEQUENCE [LARGE SCALE GENOMIC DNA]</scope>
    <source>
        <strain evidence="7 8">Hd-rR</strain>
    </source>
</reference>
<comment type="subcellular location">
    <subcellularLocation>
        <location evidence="1">Membrane</location>
        <topology evidence="1">Multi-pass membrane protein</topology>
    </subcellularLocation>
</comment>
<dbReference type="GO" id="GO:0004930">
    <property type="term" value="F:G protein-coupled receptor activity"/>
    <property type="evidence" value="ECO:0000318"/>
    <property type="project" value="GO_Central"/>
</dbReference>
<dbReference type="KEGG" id="ola:101158692"/>
<reference evidence="7" key="3">
    <citation type="submission" date="2025-09" db="UniProtKB">
        <authorList>
            <consortium name="Ensembl"/>
        </authorList>
    </citation>
    <scope>IDENTIFICATION</scope>
    <source>
        <strain evidence="7">Hd-rR</strain>
    </source>
</reference>
<dbReference type="PROSITE" id="PS50262">
    <property type="entry name" value="G_PROTEIN_RECEP_F1_2"/>
    <property type="match status" value="1"/>
</dbReference>
<dbReference type="PRINTS" id="PR00237">
    <property type="entry name" value="GPCRRHODOPSN"/>
</dbReference>
<feature type="domain" description="G-protein coupled receptors family 1 profile" evidence="6">
    <location>
        <begin position="30"/>
        <end position="318"/>
    </location>
</feature>
<evidence type="ECO:0000256" key="3">
    <source>
        <dbReference type="ARBA" id="ARBA00022989"/>
    </source>
</evidence>
<sequence>MTFTMEPMDGKQVSTLSDVYIALLIPSVIGSFSVLVVSIVKRQRLGEQVHLLVQLALADLLAALTLLVISVLNKVSFNKNANTCQYGLPLALTFYLTSFLLVVLYAWRSKDAIQGWRERASDDENEQQSQCKRRIEAFPVCAFLWLLPIVLYLLYVVPLFLKESSANTMTDKPQKSMILNESNYSNSCILFLRVWKEPYTKDEPRRIISIRLFLFIAVILVLVSCSVIYYKVQKWYKRREQEGLFPVYVDGYSTRRSKKVFSSALNMVMVIVICWTPVLVLILLSFWGGQKDQRKLFALYIIQAATLSLQGFLNSMVYAWRRPNFTEAVLGENMPLTPHLPFFDESLRSHC</sequence>
<dbReference type="CDD" id="cd00637">
    <property type="entry name" value="7tm_classA_rhodopsin-like"/>
    <property type="match status" value="1"/>
</dbReference>
<dbReference type="InParanoid" id="A0A3B3H339"/>
<keyword evidence="4 5" id="KW-0472">Membrane</keyword>
<evidence type="ECO:0000313" key="7">
    <source>
        <dbReference type="Ensembl" id="ENSORLP00000026308.1"/>
    </source>
</evidence>
<dbReference type="STRING" id="8090.ENSORLP00000026308"/>
<dbReference type="AlphaFoldDB" id="A0A3B3H339"/>
<dbReference type="GeneTree" id="ENSGT00660000097187"/>
<dbReference type="Bgee" id="ENSORLG00000024252">
    <property type="expression patterns" value="Expressed in intestine and 9 other cell types or tissues"/>
</dbReference>
<feature type="transmembrane region" description="Helical" evidence="5">
    <location>
        <begin position="137"/>
        <end position="161"/>
    </location>
</feature>
<evidence type="ECO:0000259" key="6">
    <source>
        <dbReference type="PROSITE" id="PS50262"/>
    </source>
</evidence>
<feature type="transmembrane region" description="Helical" evidence="5">
    <location>
        <begin position="85"/>
        <end position="107"/>
    </location>
</feature>
<name>A0A3B3H339_ORYLA</name>
<keyword evidence="8" id="KW-1185">Reference proteome</keyword>
<dbReference type="OrthoDB" id="9892611at2759"/>
<keyword evidence="2 5" id="KW-0812">Transmembrane</keyword>
<keyword evidence="3 5" id="KW-1133">Transmembrane helix</keyword>
<evidence type="ECO:0000313" key="8">
    <source>
        <dbReference type="Proteomes" id="UP000001038"/>
    </source>
</evidence>